<gene>
    <name evidence="1" type="ORF">Tco_0702862</name>
</gene>
<evidence type="ECO:0000313" key="2">
    <source>
        <dbReference type="Proteomes" id="UP001151760"/>
    </source>
</evidence>
<protein>
    <submittedName>
        <fullName evidence="1">Uncharacterized protein</fullName>
    </submittedName>
</protein>
<organism evidence="1 2">
    <name type="scientific">Tanacetum coccineum</name>
    <dbReference type="NCBI Taxonomy" id="301880"/>
    <lineage>
        <taxon>Eukaryota</taxon>
        <taxon>Viridiplantae</taxon>
        <taxon>Streptophyta</taxon>
        <taxon>Embryophyta</taxon>
        <taxon>Tracheophyta</taxon>
        <taxon>Spermatophyta</taxon>
        <taxon>Magnoliopsida</taxon>
        <taxon>eudicotyledons</taxon>
        <taxon>Gunneridae</taxon>
        <taxon>Pentapetalae</taxon>
        <taxon>asterids</taxon>
        <taxon>campanulids</taxon>
        <taxon>Asterales</taxon>
        <taxon>Asteraceae</taxon>
        <taxon>Asteroideae</taxon>
        <taxon>Anthemideae</taxon>
        <taxon>Anthemidinae</taxon>
        <taxon>Tanacetum</taxon>
    </lineage>
</organism>
<evidence type="ECO:0000313" key="1">
    <source>
        <dbReference type="EMBL" id="GJS70021.1"/>
    </source>
</evidence>
<reference evidence="1" key="2">
    <citation type="submission" date="2022-01" db="EMBL/GenBank/DDBJ databases">
        <authorList>
            <person name="Yamashiro T."/>
            <person name="Shiraishi A."/>
            <person name="Satake H."/>
            <person name="Nakayama K."/>
        </authorList>
    </citation>
    <scope>NUCLEOTIDE SEQUENCE</scope>
</reference>
<proteinExistence type="predicted"/>
<name>A0ABQ4XYS2_9ASTR</name>
<dbReference type="EMBL" id="BQNB010009904">
    <property type="protein sequence ID" value="GJS70021.1"/>
    <property type="molecule type" value="Genomic_DNA"/>
</dbReference>
<sequence>MEASPAQLMLCLLWWKLRKKVLTNRTLGARKGRLSGLAHAFNKMWDMGTRFRELPILKFEIVMDFENTQLYKPSVRKSFERIPAISGLGQFDDLWANRCERLFRQSGSIASPDDRPGSQNVHRCTLARSARRHLHAHGAPTQSTEQ</sequence>
<reference evidence="1" key="1">
    <citation type="journal article" date="2022" name="Int. J. Mol. Sci.">
        <title>Draft Genome of Tanacetum Coccineum: Genomic Comparison of Closely Related Tanacetum-Family Plants.</title>
        <authorList>
            <person name="Yamashiro T."/>
            <person name="Shiraishi A."/>
            <person name="Nakayama K."/>
            <person name="Satake H."/>
        </authorList>
    </citation>
    <scope>NUCLEOTIDE SEQUENCE</scope>
</reference>
<comment type="caution">
    <text evidence="1">The sequence shown here is derived from an EMBL/GenBank/DDBJ whole genome shotgun (WGS) entry which is preliminary data.</text>
</comment>
<dbReference type="Proteomes" id="UP001151760">
    <property type="component" value="Unassembled WGS sequence"/>
</dbReference>
<keyword evidence="2" id="KW-1185">Reference proteome</keyword>
<accession>A0ABQ4XYS2</accession>